<protein>
    <recommendedName>
        <fullName evidence="6">Prolyl 4-hydroxylase alpha subunit domain-containing protein</fullName>
    </recommendedName>
</protein>
<feature type="region of interest" description="Disordered" evidence="5">
    <location>
        <begin position="74"/>
        <end position="95"/>
    </location>
</feature>
<evidence type="ECO:0000256" key="2">
    <source>
        <dbReference type="ARBA" id="ARBA00022896"/>
    </source>
</evidence>
<keyword evidence="4" id="KW-0560">Oxidoreductase</keyword>
<keyword evidence="3" id="KW-0223">Dioxygenase</keyword>
<dbReference type="Pfam" id="PF13640">
    <property type="entry name" value="2OG-FeII_Oxy_3"/>
    <property type="match status" value="1"/>
</dbReference>
<dbReference type="InterPro" id="IPR051559">
    <property type="entry name" value="HIF_prolyl_hydroxylases"/>
</dbReference>
<feature type="region of interest" description="Disordered" evidence="5">
    <location>
        <begin position="340"/>
        <end position="368"/>
    </location>
</feature>
<dbReference type="GO" id="GO:0008198">
    <property type="term" value="F:ferrous iron binding"/>
    <property type="evidence" value="ECO:0007669"/>
    <property type="project" value="TreeGrafter"/>
</dbReference>
<organism evidence="7 8">
    <name type="scientific">Polarella glacialis</name>
    <name type="common">Dinoflagellate</name>
    <dbReference type="NCBI Taxonomy" id="89957"/>
    <lineage>
        <taxon>Eukaryota</taxon>
        <taxon>Sar</taxon>
        <taxon>Alveolata</taxon>
        <taxon>Dinophyceae</taxon>
        <taxon>Suessiales</taxon>
        <taxon>Suessiaceae</taxon>
        <taxon>Polarella</taxon>
    </lineage>
</organism>
<dbReference type="InterPro" id="IPR006620">
    <property type="entry name" value="Pro_4_hyd_alph"/>
</dbReference>
<dbReference type="GO" id="GO:0031543">
    <property type="term" value="F:peptidyl-proline dioxygenase activity"/>
    <property type="evidence" value="ECO:0007669"/>
    <property type="project" value="TreeGrafter"/>
</dbReference>
<dbReference type="PANTHER" id="PTHR12907:SF26">
    <property type="entry name" value="HIF PROLYL HYDROXYLASE, ISOFORM C"/>
    <property type="match status" value="1"/>
</dbReference>
<evidence type="ECO:0000256" key="5">
    <source>
        <dbReference type="SAM" id="MobiDB-lite"/>
    </source>
</evidence>
<keyword evidence="2" id="KW-0847">Vitamin C</keyword>
<evidence type="ECO:0000259" key="6">
    <source>
        <dbReference type="SMART" id="SM00702"/>
    </source>
</evidence>
<proteinExistence type="predicted"/>
<comment type="caution">
    <text evidence="7">The sequence shown here is derived from an EMBL/GenBank/DDBJ whole genome shotgun (WGS) entry which is preliminary data.</text>
</comment>
<comment type="cofactor">
    <cofactor evidence="1">
        <name>L-ascorbate</name>
        <dbReference type="ChEBI" id="CHEBI:38290"/>
    </cofactor>
</comment>
<evidence type="ECO:0000313" key="7">
    <source>
        <dbReference type="EMBL" id="CAE8695440.1"/>
    </source>
</evidence>
<feature type="non-terminal residue" evidence="7">
    <location>
        <position position="1"/>
    </location>
</feature>
<dbReference type="InterPro" id="IPR044862">
    <property type="entry name" value="Pro_4_hyd_alph_FE2OG_OXY"/>
</dbReference>
<name>A0A813K6N5_POLGL</name>
<dbReference type="GO" id="GO:0031418">
    <property type="term" value="F:L-ascorbic acid binding"/>
    <property type="evidence" value="ECO:0007669"/>
    <property type="project" value="UniProtKB-KW"/>
</dbReference>
<dbReference type="Proteomes" id="UP000626109">
    <property type="component" value="Unassembled WGS sequence"/>
</dbReference>
<gene>
    <name evidence="7" type="ORF">PGLA2088_LOCUS29344</name>
</gene>
<reference evidence="7" key="1">
    <citation type="submission" date="2021-02" db="EMBL/GenBank/DDBJ databases">
        <authorList>
            <person name="Dougan E. K."/>
            <person name="Rhodes N."/>
            <person name="Thang M."/>
            <person name="Chan C."/>
        </authorList>
    </citation>
    <scope>NUCLEOTIDE SEQUENCE</scope>
</reference>
<feature type="domain" description="Prolyl 4-hydroxylase alpha subunit" evidence="6">
    <location>
        <begin position="131"/>
        <end position="336"/>
    </location>
</feature>
<dbReference type="Gene3D" id="2.60.120.620">
    <property type="entry name" value="q2cbj1_9rhob like domain"/>
    <property type="match status" value="1"/>
</dbReference>
<dbReference type="GO" id="GO:0071456">
    <property type="term" value="P:cellular response to hypoxia"/>
    <property type="evidence" value="ECO:0007669"/>
    <property type="project" value="TreeGrafter"/>
</dbReference>
<sequence length="368" mass="39873">VRAHPATCIPQARGSCNPLVRGTCGLSPQTATSALSSCSSLPTLALASSCALAFVSRRRCLRCRVAQAAAKSRGFGAPKASEPQKTSSSKMSKEDELEIDYKEVNKQVLASLDRYAGEMIEGLRERGWWASETAVLPAKLRRSMRDEVEALWNKGEFQQSQSVRGGTEYYDKKHVFATEITGAKYETAPRLAHYTVAMSRELARRVSAAFPDMRLDENYIGNKLNMSVGSGAAFDAHLDVGVGEKPFNRKLSLLFYLNNSWRPALGGEIVLLGEGATEEEAASHPGTVATGLPLTLSPISGRWIAFWSDTMLHKVLASEAPAGLEDYRVSYVIWLCTKDDDQSGDSPPTAAISKPPGSFEAAPAFASF</sequence>
<evidence type="ECO:0000313" key="8">
    <source>
        <dbReference type="Proteomes" id="UP000626109"/>
    </source>
</evidence>
<dbReference type="SMART" id="SM00702">
    <property type="entry name" value="P4Hc"/>
    <property type="match status" value="1"/>
</dbReference>
<evidence type="ECO:0000256" key="3">
    <source>
        <dbReference type="ARBA" id="ARBA00022964"/>
    </source>
</evidence>
<dbReference type="AlphaFoldDB" id="A0A813K6N5"/>
<dbReference type="PANTHER" id="PTHR12907">
    <property type="entry name" value="EGL NINE HOMOLOG-RELATED"/>
    <property type="match status" value="1"/>
</dbReference>
<accession>A0A813K6N5</accession>
<evidence type="ECO:0000256" key="4">
    <source>
        <dbReference type="ARBA" id="ARBA00023002"/>
    </source>
</evidence>
<dbReference type="EMBL" id="CAJNNW010028269">
    <property type="protein sequence ID" value="CAE8695440.1"/>
    <property type="molecule type" value="Genomic_DNA"/>
</dbReference>
<evidence type="ECO:0000256" key="1">
    <source>
        <dbReference type="ARBA" id="ARBA00001961"/>
    </source>
</evidence>